<dbReference type="EMBL" id="QAAD01000006">
    <property type="protein sequence ID" value="PTN09014.1"/>
    <property type="molecule type" value="Genomic_DNA"/>
</dbReference>
<sequence>MGQKSHILLVFFSLLSAFTFGQLKNVGIPEIRNFKKQDYQAGTQDWQIEKNSRNFLYFANNEGLLEYDGSHWILYGLPNPSLIRSLKIDDNDRIYTGQQNEFGYMEPNAEGVLSYHSLSDQLSDEQKNFDEIWRIHITNSGVFFQSFSHLFLYRDGRLSEVPLKNRIRFSFYVNGHLWIQDEQDGLMQYRQLQLVKMPGADSLIGKEIWTILPLNNTKVLIGTANNGVFEYDGEKLIPWNNEANSFLAANQIFAATKLHNSYFAFGTIQNGLMITDESGKIMQHINKKKGLQNNTILSIGTDQNQNLWLGLDNGIDYVEVNSPLTYIYDPEGFGSVYTSLIHHGKLYVGTNHGLFVKDWPEVKTIRSDSFRLIPGTVGQTWYLGIHQNVLLCGHNTGTFIIEGETATKISDVDGAWVFLDLKDKPNLLLGGNYAGLSLFAKSDDHSSWQFVKQIPGFNESSRLLAQDDTGNIWMSHGYKGIFKIKLSDDCLKVLSYRLYNSQKGLPADNFINLMQVANELIYTSPQGIYCYNKDEDTFAPSSYYNQLFNDRINVNYILEDSYKNLWYSSAEGPGVLRLQEDGSYARVSSPFEKLAGRMISGFENIYVADLQNTFIALEDGLAHYTPNYTTTNDILPDIFIREVYNIPTGDIRYPYAEKNPDEPELSEYAYKGNNLRFTYSCPDYRNAGNMEFSYMLANYNPEWSPWASSSSCEFMNLHEGEYTFKVKARINALTESNIGSYTFRILPPWYRTNLAYATYLFVGIMLIALISWFIYFRIQVSKRKERLVQLQKYRAQMQQYQREALISDKEIIRLRNEQLRGKMINLDKELANQTMSVIQKNKFLGKLKAELKNLQVNSPDSSFKSKISLIINRIDKEFDNQKQNELFETYFDEVHEDFFKRLSQAYPTLTPREMKLCAYIKMNISSKEIATLLNISVRGVEISRYRLRKKLNLDRTENLTSFISRI</sequence>
<dbReference type="InterPro" id="IPR011123">
    <property type="entry name" value="Y_Y_Y"/>
</dbReference>
<dbReference type="Pfam" id="PF07495">
    <property type="entry name" value="Y_Y_Y"/>
    <property type="match status" value="1"/>
</dbReference>
<gene>
    <name evidence="5" type="ORF">C8N47_106113</name>
</gene>
<dbReference type="GO" id="GO:0003677">
    <property type="term" value="F:DNA binding"/>
    <property type="evidence" value="ECO:0007669"/>
    <property type="project" value="InterPro"/>
</dbReference>
<dbReference type="PANTHER" id="PTHR43547:SF2">
    <property type="entry name" value="HYBRID SIGNAL TRANSDUCTION HISTIDINE KINASE C"/>
    <property type="match status" value="1"/>
</dbReference>
<evidence type="ECO:0000256" key="1">
    <source>
        <dbReference type="ARBA" id="ARBA00022553"/>
    </source>
</evidence>
<dbReference type="InterPro" id="IPR036388">
    <property type="entry name" value="WH-like_DNA-bd_sf"/>
</dbReference>
<dbReference type="Pfam" id="PF00196">
    <property type="entry name" value="GerE"/>
    <property type="match status" value="1"/>
</dbReference>
<proteinExistence type="predicted"/>
<evidence type="ECO:0000313" key="6">
    <source>
        <dbReference type="Proteomes" id="UP000243525"/>
    </source>
</evidence>
<keyword evidence="1" id="KW-0597">Phosphoprotein</keyword>
<dbReference type="SUPFAM" id="SSF46894">
    <property type="entry name" value="C-terminal effector domain of the bipartite response regulators"/>
    <property type="match status" value="1"/>
</dbReference>
<keyword evidence="6" id="KW-1185">Reference proteome</keyword>
<comment type="caution">
    <text evidence="5">The sequence shown here is derived from an EMBL/GenBank/DDBJ whole genome shotgun (WGS) entry which is preliminary data.</text>
</comment>
<reference evidence="5 6" key="1">
    <citation type="submission" date="2018-04" db="EMBL/GenBank/DDBJ databases">
        <title>Genomic Encyclopedia of Archaeal and Bacterial Type Strains, Phase II (KMG-II): from individual species to whole genera.</title>
        <authorList>
            <person name="Goeker M."/>
        </authorList>
    </citation>
    <scope>NUCLEOTIDE SEQUENCE [LARGE SCALE GENOMIC DNA]</scope>
    <source>
        <strain evidence="5 6">DSM 28823</strain>
    </source>
</reference>
<dbReference type="Gene3D" id="2.130.10.10">
    <property type="entry name" value="YVTN repeat-like/Quinoprotein amine dehydrogenase"/>
    <property type="match status" value="2"/>
</dbReference>
<dbReference type="InterPro" id="IPR013783">
    <property type="entry name" value="Ig-like_fold"/>
</dbReference>
<dbReference type="GO" id="GO:0000155">
    <property type="term" value="F:phosphorelay sensor kinase activity"/>
    <property type="evidence" value="ECO:0007669"/>
    <property type="project" value="TreeGrafter"/>
</dbReference>
<evidence type="ECO:0000313" key="5">
    <source>
        <dbReference type="EMBL" id="PTN09014.1"/>
    </source>
</evidence>
<feature type="transmembrane region" description="Helical" evidence="3">
    <location>
        <begin position="754"/>
        <end position="776"/>
    </location>
</feature>
<keyword evidence="3" id="KW-0472">Membrane</keyword>
<name>A0A2T5C2P6_9BACT</name>
<dbReference type="InterPro" id="IPR016032">
    <property type="entry name" value="Sig_transdc_resp-reg_C-effctor"/>
</dbReference>
<dbReference type="AlphaFoldDB" id="A0A2T5C2P6"/>
<keyword evidence="3" id="KW-0812">Transmembrane</keyword>
<feature type="coiled-coil region" evidence="2">
    <location>
        <begin position="783"/>
        <end position="817"/>
    </location>
</feature>
<keyword evidence="3" id="KW-1133">Transmembrane helix</keyword>
<keyword evidence="2" id="KW-0175">Coiled coil</keyword>
<protein>
    <submittedName>
        <fullName evidence="5">Regulatory LuxR family protein</fullName>
    </submittedName>
</protein>
<dbReference type="PANTHER" id="PTHR43547">
    <property type="entry name" value="TWO-COMPONENT HISTIDINE KINASE"/>
    <property type="match status" value="1"/>
</dbReference>
<dbReference type="RefSeq" id="WP_107821928.1">
    <property type="nucleotide sequence ID" value="NZ_OY782574.1"/>
</dbReference>
<dbReference type="SMART" id="SM00421">
    <property type="entry name" value="HTH_LUXR"/>
    <property type="match status" value="1"/>
</dbReference>
<dbReference type="Gene3D" id="1.10.10.10">
    <property type="entry name" value="Winged helix-like DNA-binding domain superfamily/Winged helix DNA-binding domain"/>
    <property type="match status" value="1"/>
</dbReference>
<dbReference type="InterPro" id="IPR000792">
    <property type="entry name" value="Tscrpt_reg_LuxR_C"/>
</dbReference>
<dbReference type="Gene3D" id="2.60.40.10">
    <property type="entry name" value="Immunoglobulins"/>
    <property type="match status" value="1"/>
</dbReference>
<evidence type="ECO:0000256" key="2">
    <source>
        <dbReference type="SAM" id="Coils"/>
    </source>
</evidence>
<organism evidence="5 6">
    <name type="scientific">Mangrovibacterium marinum</name>
    <dbReference type="NCBI Taxonomy" id="1639118"/>
    <lineage>
        <taxon>Bacteria</taxon>
        <taxon>Pseudomonadati</taxon>
        <taxon>Bacteroidota</taxon>
        <taxon>Bacteroidia</taxon>
        <taxon>Marinilabiliales</taxon>
        <taxon>Prolixibacteraceae</taxon>
        <taxon>Mangrovibacterium</taxon>
    </lineage>
</organism>
<accession>A0A2T5C2P6</accession>
<feature type="domain" description="HTH luxR-type" evidence="4">
    <location>
        <begin position="906"/>
        <end position="963"/>
    </location>
</feature>
<dbReference type="OrthoDB" id="1090267at2"/>
<evidence type="ECO:0000256" key="3">
    <source>
        <dbReference type="SAM" id="Phobius"/>
    </source>
</evidence>
<dbReference type="GO" id="GO:0006355">
    <property type="term" value="P:regulation of DNA-templated transcription"/>
    <property type="evidence" value="ECO:0007669"/>
    <property type="project" value="InterPro"/>
</dbReference>
<dbReference type="InterPro" id="IPR015943">
    <property type="entry name" value="WD40/YVTN_repeat-like_dom_sf"/>
</dbReference>
<evidence type="ECO:0000259" key="4">
    <source>
        <dbReference type="SMART" id="SM00421"/>
    </source>
</evidence>
<dbReference type="Proteomes" id="UP000243525">
    <property type="component" value="Unassembled WGS sequence"/>
</dbReference>